<keyword evidence="2" id="KW-1185">Reference proteome</keyword>
<gene>
    <name evidence="1" type="ORF">AMORRO_LOCUS1820</name>
</gene>
<evidence type="ECO:0000313" key="1">
    <source>
        <dbReference type="EMBL" id="CAG8470195.1"/>
    </source>
</evidence>
<sequence>MSNLFTFYEFEKTLPGRLVERQENLFALLLCELGTLSGPVRRKIDSYGRILASGLRSKVVLFAAIFLDHDIETVLLRLRQLLVIATSTVYLLNEKIV</sequence>
<organism evidence="1 2">
    <name type="scientific">Acaulospora morrowiae</name>
    <dbReference type="NCBI Taxonomy" id="94023"/>
    <lineage>
        <taxon>Eukaryota</taxon>
        <taxon>Fungi</taxon>
        <taxon>Fungi incertae sedis</taxon>
        <taxon>Mucoromycota</taxon>
        <taxon>Glomeromycotina</taxon>
        <taxon>Glomeromycetes</taxon>
        <taxon>Diversisporales</taxon>
        <taxon>Acaulosporaceae</taxon>
        <taxon>Acaulospora</taxon>
    </lineage>
</organism>
<dbReference type="EMBL" id="CAJVPV010000700">
    <property type="protein sequence ID" value="CAG8470195.1"/>
    <property type="molecule type" value="Genomic_DNA"/>
</dbReference>
<name>A0A9N8W2V5_9GLOM</name>
<proteinExistence type="predicted"/>
<reference evidence="1" key="1">
    <citation type="submission" date="2021-06" db="EMBL/GenBank/DDBJ databases">
        <authorList>
            <person name="Kallberg Y."/>
            <person name="Tangrot J."/>
            <person name="Rosling A."/>
        </authorList>
    </citation>
    <scope>NUCLEOTIDE SEQUENCE</scope>
    <source>
        <strain evidence="1">CL551</strain>
    </source>
</reference>
<comment type="caution">
    <text evidence="1">The sequence shown here is derived from an EMBL/GenBank/DDBJ whole genome shotgun (WGS) entry which is preliminary data.</text>
</comment>
<evidence type="ECO:0000313" key="2">
    <source>
        <dbReference type="Proteomes" id="UP000789342"/>
    </source>
</evidence>
<dbReference type="Proteomes" id="UP000789342">
    <property type="component" value="Unassembled WGS sequence"/>
</dbReference>
<protein>
    <submittedName>
        <fullName evidence="1">533_t:CDS:1</fullName>
    </submittedName>
</protein>
<dbReference type="AlphaFoldDB" id="A0A9N8W2V5"/>
<accession>A0A9N8W2V5</accession>